<proteinExistence type="predicted"/>
<evidence type="ECO:0000259" key="1">
    <source>
        <dbReference type="Pfam" id="PF25199"/>
    </source>
</evidence>
<evidence type="ECO:0000313" key="3">
    <source>
        <dbReference type="Proteomes" id="UP001228643"/>
    </source>
</evidence>
<comment type="caution">
    <text evidence="2">The sequence shown here is derived from an EMBL/GenBank/DDBJ whole genome shotgun (WGS) entry which is preliminary data.</text>
</comment>
<dbReference type="EMBL" id="JASCRY010000001">
    <property type="protein sequence ID" value="MDI5948358.1"/>
    <property type="molecule type" value="Genomic_DNA"/>
</dbReference>
<gene>
    <name evidence="2" type="ORF">QLS97_01745</name>
</gene>
<dbReference type="Pfam" id="PF13289">
    <property type="entry name" value="SIR2_2"/>
    <property type="match status" value="1"/>
</dbReference>
<dbReference type="SUPFAM" id="SSF48452">
    <property type="entry name" value="TPR-like"/>
    <property type="match status" value="1"/>
</dbReference>
<dbReference type="InterPro" id="IPR057574">
    <property type="entry name" value="nSTAND_NTPase5_dom"/>
</dbReference>
<dbReference type="Proteomes" id="UP001228643">
    <property type="component" value="Unassembled WGS sequence"/>
</dbReference>
<sequence length="1045" mass="121865">MTLFDKYFNTNKLTMNDSKLPKSLIDSIKDGKVILFLGAGAAFDSYHKNSKKPPTGNQLADLIAEKFLGDEYLNRDLQYISELAISETDLFTVQKFIYDIFIEFKPGEHHKLIPLYKWHSIYTTNYDLLIEESYERCHKKQQELATFIKNGERIGDKMIFENSVMFNKLHGSITDITNKDVPLILTPDQYVEHRENRERLFKRLEESSYEYPILFVGFSFADLDIRNSLKHLEKIGNVRPRSYMVGPYITDAEERLYDSKKISSIKLSFKDFMKEIQSSISENQRILSSIKKDSFLHPILNKFNSDSPAPSDRLMQFLERDATYLHSNLADKNTDPREFYKGYFEGWDPIIKNYDAERNITDSILSEVFLIDENQRISKQELYIIKGNAGSGKTVLLHRLAWDAAVTFEKLCIFFKSDISIEYDRLSELFQLTKERIYLFIDNATERNEDIEYIFSRAKKDNLLISIISAERVNLWNINGESLSVYLTREYTLKYLKDNEIIKLIELLAKYKSLGYLQGKTIEQQKDALSEKSGRELLVALYEATAGKPFADIVMDEYNSIPNEEARNLYLSICIFHRIGTYARAGIISRLHGINFSYFKEYLFKPLESVVYSNRNYNINDYVFQSRHQHIAELVFEQVLVDLNSRYDKYISIISKLDIDYDSDRQVFIAMTNARNLLNVFKDPEMIRSIYKIAYDNVGEISSLMQQESIFEMNANGGNLEKASNLLDLAHEIDPKNGFIAHSKAEFLLRKAEKTPQRLLANNLLNNAKEICNEIISNKRSKNIVHAYHTLLKIYLQELKISIDNQMVDLIEVKIQEFEKTLNKAKQFYPNESFFHDAEASFNKLINNTPKALEALKSAFDFNKRSPYLATRLSNYYIEEGKIDESLNILELSLAVNENDKDLNFKYAKLLSEKSPENYVNLKHYLRKSFTKGDKRFDPQYWYARCLYLLDEKDESLIYFNSLKDVALDVRIKRKLNGFITHNGKNKTFEGTIIKLENSFGFIKKDFTGESIYFSRNNSDNLKYNSRVKFNLAFNYNGLIAEVTE</sequence>
<evidence type="ECO:0000313" key="2">
    <source>
        <dbReference type="EMBL" id="MDI5948358.1"/>
    </source>
</evidence>
<dbReference type="AlphaFoldDB" id="A0AAW6TL92"/>
<dbReference type="Gene3D" id="1.25.40.10">
    <property type="entry name" value="Tetratricopeptide repeat domain"/>
    <property type="match status" value="1"/>
</dbReference>
<protein>
    <submittedName>
        <fullName evidence="2">SIR2 family protein</fullName>
    </submittedName>
</protein>
<accession>A0AAW6TL92</accession>
<dbReference type="InterPro" id="IPR012340">
    <property type="entry name" value="NA-bd_OB-fold"/>
</dbReference>
<dbReference type="Pfam" id="PF25199">
    <property type="entry name" value="nSTAND_NTPase5"/>
    <property type="match status" value="1"/>
</dbReference>
<name>A0AAW6TL92_9FLAO</name>
<dbReference type="SUPFAM" id="SSF52540">
    <property type="entry name" value="P-loop containing nucleoside triphosphate hydrolases"/>
    <property type="match status" value="1"/>
</dbReference>
<dbReference type="InterPro" id="IPR027417">
    <property type="entry name" value="P-loop_NTPase"/>
</dbReference>
<feature type="domain" description="Novel STAND NTPase 5" evidence="1">
    <location>
        <begin position="337"/>
        <end position="482"/>
    </location>
</feature>
<reference evidence="2 3" key="1">
    <citation type="submission" date="2023-04" db="EMBL/GenBank/DDBJ databases">
        <title>Two novel species of Flavobacterium.</title>
        <authorList>
            <person name="Liu Q."/>
            <person name="Xin Y.-H."/>
        </authorList>
    </citation>
    <scope>NUCLEOTIDE SEQUENCE [LARGE SCALE GENOMIC DNA]</scope>
    <source>
        <strain evidence="2 3">LB2P87</strain>
    </source>
</reference>
<dbReference type="SUPFAM" id="SSF50249">
    <property type="entry name" value="Nucleic acid-binding proteins"/>
    <property type="match status" value="1"/>
</dbReference>
<dbReference type="RefSeq" id="WP_282713965.1">
    <property type="nucleotide sequence ID" value="NZ_JASCRY010000001.1"/>
</dbReference>
<organism evidence="2 3">
    <name type="scientific">Flavobacterium yafengii</name>
    <dbReference type="NCBI Taxonomy" id="3041253"/>
    <lineage>
        <taxon>Bacteria</taxon>
        <taxon>Pseudomonadati</taxon>
        <taxon>Bacteroidota</taxon>
        <taxon>Flavobacteriia</taxon>
        <taxon>Flavobacteriales</taxon>
        <taxon>Flavobacteriaceae</taxon>
        <taxon>Flavobacterium</taxon>
    </lineage>
</organism>
<dbReference type="InterPro" id="IPR011990">
    <property type="entry name" value="TPR-like_helical_dom_sf"/>
</dbReference>
<keyword evidence="3" id="KW-1185">Reference proteome</keyword>